<feature type="signal peptide" evidence="1">
    <location>
        <begin position="1"/>
        <end position="18"/>
    </location>
</feature>
<dbReference type="AlphaFoldDB" id="A0A418YHX7"/>
<gene>
    <name evidence="2" type="ORF">D1Z90_04825</name>
</gene>
<sequence length="106" mass="11950">MVRWLGVLTLFCSCLAFAGESELQDPTAPKNQTKVVTTKKSVGLPNLQSIVISQNKRAALINNRQYRVGQYVSGYKVIKIDSNQVWLEKDGKTVRLSVFGTAYWKR</sequence>
<evidence type="ECO:0000256" key="1">
    <source>
        <dbReference type="SAM" id="SignalP"/>
    </source>
</evidence>
<reference evidence="2 3" key="1">
    <citation type="submission" date="2018-09" db="EMBL/GenBank/DDBJ databases">
        <authorList>
            <person name="Wang F."/>
        </authorList>
    </citation>
    <scope>NUCLEOTIDE SEQUENCE [LARGE SCALE GENOMIC DNA]</scope>
    <source>
        <strain evidence="2 3">PLHSC7-2</strain>
    </source>
</reference>
<dbReference type="OrthoDB" id="6215546at2"/>
<protein>
    <submittedName>
        <fullName evidence="2">MSHA biogenesis protein MshK</fullName>
    </submittedName>
</protein>
<accession>A0A418YHX7</accession>
<dbReference type="RefSeq" id="WP_119909618.1">
    <property type="nucleotide sequence ID" value="NZ_QZCH01000003.1"/>
</dbReference>
<dbReference type="EMBL" id="QZCH01000003">
    <property type="protein sequence ID" value="RJG49972.1"/>
    <property type="molecule type" value="Genomic_DNA"/>
</dbReference>
<name>A0A418YHX7_9GAMM</name>
<dbReference type="Proteomes" id="UP000283255">
    <property type="component" value="Unassembled WGS sequence"/>
</dbReference>
<comment type="caution">
    <text evidence="2">The sequence shown here is derived from an EMBL/GenBank/DDBJ whole genome shotgun (WGS) entry which is preliminary data.</text>
</comment>
<organism evidence="2 3">
    <name type="scientific">Motilimonas pumila</name>
    <dbReference type="NCBI Taxonomy" id="2303987"/>
    <lineage>
        <taxon>Bacteria</taxon>
        <taxon>Pseudomonadati</taxon>
        <taxon>Pseudomonadota</taxon>
        <taxon>Gammaproteobacteria</taxon>
        <taxon>Alteromonadales</taxon>
        <taxon>Alteromonadales genera incertae sedis</taxon>
        <taxon>Motilimonas</taxon>
    </lineage>
</organism>
<proteinExistence type="predicted"/>
<keyword evidence="1" id="KW-0732">Signal</keyword>
<keyword evidence="3" id="KW-1185">Reference proteome</keyword>
<reference evidence="2 3" key="2">
    <citation type="submission" date="2019-01" db="EMBL/GenBank/DDBJ databases">
        <title>Motilimonas pumilus sp. nov., isolated from the gut of sea cucumber (Apostichopus japonicus).</title>
        <authorList>
            <person name="Wang F.-Q."/>
            <person name="Ren L.-H."/>
            <person name="Lin Y.-W."/>
            <person name="Sun G.-H."/>
            <person name="Du Z.-J."/>
            <person name="Zhao J.-X."/>
            <person name="Liu X.-J."/>
            <person name="Liu L.-J."/>
        </authorList>
    </citation>
    <scope>NUCLEOTIDE SEQUENCE [LARGE SCALE GENOMIC DNA]</scope>
    <source>
        <strain evidence="2 3">PLHSC7-2</strain>
    </source>
</reference>
<evidence type="ECO:0000313" key="3">
    <source>
        <dbReference type="Proteomes" id="UP000283255"/>
    </source>
</evidence>
<feature type="chain" id="PRO_5019397233" evidence="1">
    <location>
        <begin position="19"/>
        <end position="106"/>
    </location>
</feature>
<evidence type="ECO:0000313" key="2">
    <source>
        <dbReference type="EMBL" id="RJG49972.1"/>
    </source>
</evidence>